<dbReference type="InterPro" id="IPR008839">
    <property type="entry name" value="MDM33_fungi"/>
</dbReference>
<sequence>MASHLRLIRPAGTLAAKGHSTQLLFTSSNLRLSVANGCTVTHQEGPDKAFSLLAKRAFSTSLASNSNQSSSGLKDAAAAEKTKAAGVSASEVAEEGAKKKVVAEAEKKRIEAQDAALKEILESAAAEKRKLEQEAIKVAEEKARLKAAQEAEAAAAEARTAAAAAAKAKADAAARAKLDAERQASASARKSSQPQKQQEHNQEQYQTSWSHSQATESSEAAASNPTATSSNKSSMTDSLRVGAGMSASSASSQQAPPSTTTKGQAKDVGSHSPLREDPLEPFKAKLLPYKRSLESSTEYIRSALPDSLRQLSESMKRKDYHDAIALLAGHLNTFTGYNAINELKYKVITHGDRLDQARIKLVQAKQAYEDAIGMRSDTQKAINDLLQRKHLWSPDDVIRFTDLYRSEHANEQAEQKTKAQYKQAESEVEDRSRQLTTVITERYHEEQVWSDKIRAASTYGTWGLIGVNVMAFLVVQAFVEPRRRRKQVERYEELVQDLTERGILPNQLVSASRGGGMVSAVVAAPAVTAQEPAGDGSEAVDTDATPVAVGGALLGGEDVLLKIIQSAERQEERLDRMEILLLKQIPDAQVNANADKAGSAGNFVVADDGSILFMPEDDDDQNNGPESVGMAKAWREEIQLGSRSGGPCELNTLQPGGSRLSRVLKDGGAEVPATRRDFLLSGLGGAIIGGLVTVVVMMNC</sequence>
<organism evidence="12 13">
    <name type="scientific">Mortierella alpina</name>
    <name type="common">Oleaginous fungus</name>
    <name type="synonym">Mortierella renispora</name>
    <dbReference type="NCBI Taxonomy" id="64518"/>
    <lineage>
        <taxon>Eukaryota</taxon>
        <taxon>Fungi</taxon>
        <taxon>Fungi incertae sedis</taxon>
        <taxon>Mucoromycota</taxon>
        <taxon>Mortierellomycotina</taxon>
        <taxon>Mortierellomycetes</taxon>
        <taxon>Mortierellales</taxon>
        <taxon>Mortierellaceae</taxon>
        <taxon>Mortierella</taxon>
    </lineage>
</organism>
<evidence type="ECO:0000256" key="9">
    <source>
        <dbReference type="ARBA" id="ARBA00024807"/>
    </source>
</evidence>
<evidence type="ECO:0000256" key="4">
    <source>
        <dbReference type="ARBA" id="ARBA00022946"/>
    </source>
</evidence>
<feature type="compositionally biased region" description="Low complexity" evidence="11">
    <location>
        <begin position="183"/>
        <end position="196"/>
    </location>
</feature>
<evidence type="ECO:0000256" key="10">
    <source>
        <dbReference type="RuleBase" id="RU364128"/>
    </source>
</evidence>
<dbReference type="PANTHER" id="PTHR31961">
    <property type="entry name" value="SENSITIVE TO HIGH EXPRESSION PROTEIN 9, MITOCHONDRIAL"/>
    <property type="match status" value="1"/>
</dbReference>
<dbReference type="EMBL" id="JAIFTL010000168">
    <property type="protein sequence ID" value="KAG9322067.1"/>
    <property type="molecule type" value="Genomic_DNA"/>
</dbReference>
<comment type="caution">
    <text evidence="12">The sequence shown here is derived from an EMBL/GenBank/DDBJ whole genome shotgun (WGS) entry which is preliminary data.</text>
</comment>
<feature type="region of interest" description="Disordered" evidence="11">
    <location>
        <begin position="176"/>
        <end position="281"/>
    </location>
</feature>
<keyword evidence="8 10" id="KW-0472">Membrane</keyword>
<comment type="subcellular location">
    <subcellularLocation>
        <location evidence="10">Mitochondrion inner membrane</location>
        <topology evidence="10">Multi-pass membrane protein</topology>
    </subcellularLocation>
</comment>
<evidence type="ECO:0000256" key="2">
    <source>
        <dbReference type="ARBA" id="ARBA00022692"/>
    </source>
</evidence>
<keyword evidence="7 10" id="KW-0496">Mitochondrion</keyword>
<name>A0A9P8A0F0_MORAP</name>
<evidence type="ECO:0000256" key="5">
    <source>
        <dbReference type="ARBA" id="ARBA00022989"/>
    </source>
</evidence>
<keyword evidence="3 10" id="KW-0999">Mitochondrion inner membrane</keyword>
<feature type="compositionally biased region" description="Low complexity" evidence="11">
    <location>
        <begin position="246"/>
        <end position="261"/>
    </location>
</feature>
<feature type="transmembrane region" description="Helical" evidence="10">
    <location>
        <begin position="678"/>
        <end position="698"/>
    </location>
</feature>
<comment type="similarity">
    <text evidence="1 10">Belongs to the SHE9 family.</text>
</comment>
<accession>A0A9P8A0F0</accession>
<evidence type="ECO:0000256" key="7">
    <source>
        <dbReference type="ARBA" id="ARBA00023128"/>
    </source>
</evidence>
<evidence type="ECO:0000313" key="13">
    <source>
        <dbReference type="Proteomes" id="UP000717515"/>
    </source>
</evidence>
<evidence type="ECO:0000313" key="12">
    <source>
        <dbReference type="EMBL" id="KAG9322067.1"/>
    </source>
</evidence>
<dbReference type="Pfam" id="PF05546">
    <property type="entry name" value="She9_MDM33"/>
    <property type="match status" value="1"/>
</dbReference>
<comment type="function">
    <text evidence="9">Required for the maintenance of the structure of the mitochondrial inner membrane. Involved in mitochondrial morphology. Causes growth arrest when highly overexpressed.</text>
</comment>
<feature type="compositionally biased region" description="Low complexity" evidence="11">
    <location>
        <begin position="203"/>
        <end position="234"/>
    </location>
</feature>
<evidence type="ECO:0000256" key="8">
    <source>
        <dbReference type="ARBA" id="ARBA00023136"/>
    </source>
</evidence>
<dbReference type="AlphaFoldDB" id="A0A9P8A0F0"/>
<comment type="subunit">
    <text evidence="10">Homooligomer.</text>
</comment>
<evidence type="ECO:0000256" key="3">
    <source>
        <dbReference type="ARBA" id="ARBA00022792"/>
    </source>
</evidence>
<keyword evidence="6" id="KW-0175">Coiled coil</keyword>
<feature type="transmembrane region" description="Helical" evidence="10">
    <location>
        <begin position="459"/>
        <end position="479"/>
    </location>
</feature>
<gene>
    <name evidence="12" type="ORF">KVV02_006682</name>
</gene>
<proteinExistence type="inferred from homology"/>
<evidence type="ECO:0000256" key="1">
    <source>
        <dbReference type="ARBA" id="ARBA00007472"/>
    </source>
</evidence>
<keyword evidence="4 10" id="KW-0809">Transit peptide</keyword>
<keyword evidence="2 10" id="KW-0812">Transmembrane</keyword>
<reference evidence="12" key="1">
    <citation type="submission" date="2021-07" db="EMBL/GenBank/DDBJ databases">
        <title>Draft genome of Mortierella alpina, strain LL118, isolated from an aspen leaf litter sample.</title>
        <authorList>
            <person name="Yang S."/>
            <person name="Vinatzer B.A."/>
        </authorList>
    </citation>
    <scope>NUCLEOTIDE SEQUENCE</scope>
    <source>
        <strain evidence="12">LL118</strain>
    </source>
</reference>
<keyword evidence="5 10" id="KW-1133">Transmembrane helix</keyword>
<evidence type="ECO:0000256" key="6">
    <source>
        <dbReference type="ARBA" id="ARBA00023054"/>
    </source>
</evidence>
<dbReference type="GO" id="GO:0005743">
    <property type="term" value="C:mitochondrial inner membrane"/>
    <property type="evidence" value="ECO:0007669"/>
    <property type="project" value="UniProtKB-SubCell"/>
</dbReference>
<protein>
    <recommendedName>
        <fullName evidence="10">Sensitive to high expression protein 9, mitochondrial</fullName>
    </recommendedName>
</protein>
<feature type="compositionally biased region" description="Basic and acidic residues" evidence="11">
    <location>
        <begin position="264"/>
        <end position="281"/>
    </location>
</feature>
<dbReference type="PANTHER" id="PTHR31961:SF3">
    <property type="entry name" value="SENSITIVE TO HIGH EXPRESSION PROTEIN 9, MITOCHONDRIAL"/>
    <property type="match status" value="1"/>
</dbReference>
<dbReference type="Proteomes" id="UP000717515">
    <property type="component" value="Unassembled WGS sequence"/>
</dbReference>
<dbReference type="GO" id="GO:0007007">
    <property type="term" value="P:inner mitochondrial membrane organization"/>
    <property type="evidence" value="ECO:0007669"/>
    <property type="project" value="TreeGrafter"/>
</dbReference>
<evidence type="ECO:0000256" key="11">
    <source>
        <dbReference type="SAM" id="MobiDB-lite"/>
    </source>
</evidence>